<dbReference type="AlphaFoldDB" id="A0A380MX21"/>
<sequence>MPTEPIFWNWLLLLCLFLVIEALTKSFFFIFWAIAPSLLSIITFLFPKLSLPLQALCFSLFSCLSISLWWLYCSLIRKNNKVRLKYNTLIGRQFMLQTPISRGYGYLEVDDHLWIIRGKDLPAGEIVIVTKVYNQILEVAPIE</sequence>
<dbReference type="EMBL" id="UHIC01000001">
    <property type="protein sequence ID" value="SUO97150.1"/>
    <property type="molecule type" value="Genomic_DNA"/>
</dbReference>
<dbReference type="OrthoDB" id="9810336at2"/>
<feature type="transmembrane region" description="Helical" evidence="1">
    <location>
        <begin position="6"/>
        <end position="23"/>
    </location>
</feature>
<reference evidence="2 3" key="1">
    <citation type="submission" date="2018-06" db="EMBL/GenBank/DDBJ databases">
        <authorList>
            <consortium name="Pathogen Informatics"/>
            <person name="Doyle S."/>
        </authorList>
    </citation>
    <scope>NUCLEOTIDE SEQUENCE [LARGE SCALE GENOMIC DNA]</scope>
    <source>
        <strain evidence="2 3">NCTC13337</strain>
    </source>
</reference>
<gene>
    <name evidence="2" type="primary">ybbJ</name>
    <name evidence="2" type="ORF">NCTC13337_02205</name>
</gene>
<feature type="transmembrane region" description="Helical" evidence="1">
    <location>
        <begin position="53"/>
        <end position="75"/>
    </location>
</feature>
<accession>A0A380MX21</accession>
<dbReference type="InterPro" id="IPR012340">
    <property type="entry name" value="NA-bd_OB-fold"/>
</dbReference>
<dbReference type="Proteomes" id="UP000254601">
    <property type="component" value="Unassembled WGS sequence"/>
</dbReference>
<dbReference type="GO" id="GO:0005886">
    <property type="term" value="C:plasma membrane"/>
    <property type="evidence" value="ECO:0007669"/>
    <property type="project" value="TreeGrafter"/>
</dbReference>
<evidence type="ECO:0000313" key="2">
    <source>
        <dbReference type="EMBL" id="SUO97150.1"/>
    </source>
</evidence>
<feature type="transmembrane region" description="Helical" evidence="1">
    <location>
        <begin position="28"/>
        <end position="47"/>
    </location>
</feature>
<dbReference type="InterPro" id="IPR052165">
    <property type="entry name" value="Membrane_assoc_protease"/>
</dbReference>
<keyword evidence="1" id="KW-1133">Transmembrane helix</keyword>
<keyword evidence="1" id="KW-0812">Transmembrane</keyword>
<organism evidence="2 3">
    <name type="scientific">Suttonella ornithocola</name>
    <dbReference type="NCBI Taxonomy" id="279832"/>
    <lineage>
        <taxon>Bacteria</taxon>
        <taxon>Pseudomonadati</taxon>
        <taxon>Pseudomonadota</taxon>
        <taxon>Gammaproteobacteria</taxon>
        <taxon>Cardiobacteriales</taxon>
        <taxon>Cardiobacteriaceae</taxon>
        <taxon>Suttonella</taxon>
    </lineage>
</organism>
<dbReference type="RefSeq" id="WP_072576756.1">
    <property type="nucleotide sequence ID" value="NZ_LWHB01000095.1"/>
</dbReference>
<protein>
    <submittedName>
        <fullName evidence="2">Inner membrane protein ybbJ</fullName>
    </submittedName>
</protein>
<dbReference type="PANTHER" id="PTHR33507:SF3">
    <property type="entry name" value="INNER MEMBRANE PROTEIN YBBJ"/>
    <property type="match status" value="1"/>
</dbReference>
<keyword evidence="1" id="KW-0472">Membrane</keyword>
<keyword evidence="3" id="KW-1185">Reference proteome</keyword>
<dbReference type="PANTHER" id="PTHR33507">
    <property type="entry name" value="INNER MEMBRANE PROTEIN YBBJ"/>
    <property type="match status" value="1"/>
</dbReference>
<proteinExistence type="predicted"/>
<dbReference type="Gene3D" id="2.40.50.140">
    <property type="entry name" value="Nucleic acid-binding proteins"/>
    <property type="match status" value="1"/>
</dbReference>
<evidence type="ECO:0000313" key="3">
    <source>
        <dbReference type="Proteomes" id="UP000254601"/>
    </source>
</evidence>
<name>A0A380MX21_9GAMM</name>
<evidence type="ECO:0000256" key="1">
    <source>
        <dbReference type="SAM" id="Phobius"/>
    </source>
</evidence>